<evidence type="ECO:0000256" key="1">
    <source>
        <dbReference type="SAM" id="MobiDB-lite"/>
    </source>
</evidence>
<keyword evidence="2" id="KW-0732">Signal</keyword>
<dbReference type="AlphaFoldDB" id="A0A6B0UPI1"/>
<evidence type="ECO:0000256" key="2">
    <source>
        <dbReference type="SAM" id="SignalP"/>
    </source>
</evidence>
<reference evidence="3" key="1">
    <citation type="submission" date="2019-12" db="EMBL/GenBank/DDBJ databases">
        <title>An insight into the sialome of adult female Ixodes ricinus ticks feeding for 6 days.</title>
        <authorList>
            <person name="Perner J."/>
            <person name="Ribeiro J.M.C."/>
        </authorList>
    </citation>
    <scope>NUCLEOTIDE SEQUENCE</scope>
    <source>
        <strain evidence="3">Semi-engorged</strain>
        <tissue evidence="3">Salivary glands</tissue>
    </source>
</reference>
<proteinExistence type="predicted"/>
<dbReference type="EMBL" id="GIFC01009331">
    <property type="protein sequence ID" value="MXU91414.1"/>
    <property type="molecule type" value="Transcribed_RNA"/>
</dbReference>
<name>A0A6B0UPI1_IXORI</name>
<protein>
    <submittedName>
        <fullName evidence="3">Putative secreted protein</fullName>
    </submittedName>
</protein>
<organism evidence="3">
    <name type="scientific">Ixodes ricinus</name>
    <name type="common">Common tick</name>
    <name type="synonym">Acarus ricinus</name>
    <dbReference type="NCBI Taxonomy" id="34613"/>
    <lineage>
        <taxon>Eukaryota</taxon>
        <taxon>Metazoa</taxon>
        <taxon>Ecdysozoa</taxon>
        <taxon>Arthropoda</taxon>
        <taxon>Chelicerata</taxon>
        <taxon>Arachnida</taxon>
        <taxon>Acari</taxon>
        <taxon>Parasitiformes</taxon>
        <taxon>Ixodida</taxon>
        <taxon>Ixodoidea</taxon>
        <taxon>Ixodidae</taxon>
        <taxon>Ixodinae</taxon>
        <taxon>Ixodes</taxon>
    </lineage>
</organism>
<feature type="region of interest" description="Disordered" evidence="1">
    <location>
        <begin position="92"/>
        <end position="122"/>
    </location>
</feature>
<feature type="chain" id="PRO_5025387039" evidence="2">
    <location>
        <begin position="19"/>
        <end position="122"/>
    </location>
</feature>
<feature type="signal peptide" evidence="2">
    <location>
        <begin position="1"/>
        <end position="18"/>
    </location>
</feature>
<feature type="compositionally biased region" description="Polar residues" evidence="1">
    <location>
        <begin position="107"/>
        <end position="122"/>
    </location>
</feature>
<sequence length="122" mass="13868">MKKKVLLMLSLVMPTSEATHSTNIALFLHQVVSARFKIFAHALCMKVELQSTFCRTLSWKFDKVELGRTRTSAGSRYSYKGKVPARFVKRHAGSSRFRPPCRDETHMPQNLLGNTSHSAESR</sequence>
<accession>A0A6B0UPI1</accession>
<evidence type="ECO:0000313" key="3">
    <source>
        <dbReference type="EMBL" id="MXU91414.1"/>
    </source>
</evidence>